<proteinExistence type="predicted"/>
<feature type="compositionally biased region" description="Basic and acidic residues" evidence="1">
    <location>
        <begin position="354"/>
        <end position="366"/>
    </location>
</feature>
<evidence type="ECO:0000313" key="2">
    <source>
        <dbReference type="EMBL" id="CEM12482.1"/>
    </source>
</evidence>
<feature type="compositionally biased region" description="Low complexity" evidence="1">
    <location>
        <begin position="252"/>
        <end position="262"/>
    </location>
</feature>
<feature type="compositionally biased region" description="Basic and acidic residues" evidence="1">
    <location>
        <begin position="670"/>
        <end position="682"/>
    </location>
</feature>
<feature type="compositionally biased region" description="Basic and acidic residues" evidence="1">
    <location>
        <begin position="817"/>
        <end position="841"/>
    </location>
</feature>
<feature type="region of interest" description="Disordered" evidence="1">
    <location>
        <begin position="949"/>
        <end position="972"/>
    </location>
</feature>
<reference evidence="2" key="1">
    <citation type="submission" date="2014-11" db="EMBL/GenBank/DDBJ databases">
        <authorList>
            <person name="Otto D Thomas"/>
            <person name="Naeem Raeece"/>
        </authorList>
    </citation>
    <scope>NUCLEOTIDE SEQUENCE</scope>
</reference>
<feature type="region of interest" description="Disordered" evidence="1">
    <location>
        <begin position="670"/>
        <end position="712"/>
    </location>
</feature>
<gene>
    <name evidence="2" type="ORF">Cvel_16882</name>
</gene>
<dbReference type="EMBL" id="CDMZ01000354">
    <property type="protein sequence ID" value="CEM12482.1"/>
    <property type="molecule type" value="Genomic_DNA"/>
</dbReference>
<feature type="compositionally biased region" description="Basic and acidic residues" evidence="1">
    <location>
        <begin position="232"/>
        <end position="251"/>
    </location>
</feature>
<feature type="region of interest" description="Disordered" evidence="1">
    <location>
        <begin position="221"/>
        <end position="262"/>
    </location>
</feature>
<feature type="region of interest" description="Disordered" evidence="1">
    <location>
        <begin position="1002"/>
        <end position="1039"/>
    </location>
</feature>
<feature type="compositionally biased region" description="Basic and acidic residues" evidence="1">
    <location>
        <begin position="1002"/>
        <end position="1038"/>
    </location>
</feature>
<feature type="compositionally biased region" description="Basic and acidic residues" evidence="1">
    <location>
        <begin position="309"/>
        <end position="318"/>
    </location>
</feature>
<protein>
    <submittedName>
        <fullName evidence="2">Uncharacterized protein</fullName>
    </submittedName>
</protein>
<dbReference type="VEuPathDB" id="CryptoDB:Cvel_16882"/>
<evidence type="ECO:0000256" key="1">
    <source>
        <dbReference type="SAM" id="MobiDB-lite"/>
    </source>
</evidence>
<organism evidence="2">
    <name type="scientific">Chromera velia CCMP2878</name>
    <dbReference type="NCBI Taxonomy" id="1169474"/>
    <lineage>
        <taxon>Eukaryota</taxon>
        <taxon>Sar</taxon>
        <taxon>Alveolata</taxon>
        <taxon>Colpodellida</taxon>
        <taxon>Chromeraceae</taxon>
        <taxon>Chromera</taxon>
    </lineage>
</organism>
<feature type="region of interest" description="Disordered" evidence="1">
    <location>
        <begin position="126"/>
        <end position="160"/>
    </location>
</feature>
<feature type="region of interest" description="Disordered" evidence="1">
    <location>
        <begin position="308"/>
        <end position="380"/>
    </location>
</feature>
<feature type="region of interest" description="Disordered" evidence="1">
    <location>
        <begin position="490"/>
        <end position="544"/>
    </location>
</feature>
<name>A0A0G4FGG9_9ALVE</name>
<feature type="compositionally biased region" description="Polar residues" evidence="1">
    <location>
        <begin position="368"/>
        <end position="380"/>
    </location>
</feature>
<accession>A0A0G4FGG9</accession>
<feature type="compositionally biased region" description="Gly residues" evidence="1">
    <location>
        <begin position="784"/>
        <end position="800"/>
    </location>
</feature>
<sequence length="1096" mass="120299">MSKDRSLSLSFLLAADGDTDYQNFRPSLDTTQWWGRRDSLARAAASTLWSGVGKERASVGSCAFLFQDGAIMCTENQHVRKAYAPVASEAALVRAWREAARGGGPSGVVCLRDAWKNDPRMLSMAGGGGVGGLKEEKTEEEADSLMRNSGKEGGEGSGVSGGFVLTESELSGLDKRAVLVHLQQSCELEFLKKHRLNASAEVVLKKTNKMKLMEIFREWTKTSQDPGKPTSKRKEEKKDKMGDESHTHEPCEVPSSSSSPSESRSLVLTLLHFLSSFPRSSTVVLIFHERFKLPLPLFGPLGESLSVHTSERDNERGDPPQVNAQKDTEMQKDREKKTEGGEKERKVVGGKRKRETDDEDQKRPTKEIPSNSVSRDGQSTARMPAVCAQLEKLTHVLCFMGVVRDATKEEEKALEEACRRLRLPILGVNLGSTVEFTSKIAATLAVANETGHLRAAVRRLLGVMMAGCAGGEKTGGTQIDFSLKLQEREYGDSDEKKTGKMGGEKKKSKSKFGEIENQKKDPESKADSDRGDADREKEDRRPHAEPILHFLIELDILSTEVTPDISTKINPHTNLRDVLVPVVHSIVAALWRSKLASRSLEEEDGEANANGRACSSTPTSTSVLTLLFADALTLTLTPEEVVPRMAKQHWAAPTEFQLLSVLCELIAEKGKESGRQKEREEGGGGGGDETQSHKREKSKSKNPENIDEERGRQMEMEGAATSDHLEKQMSVSVAGVKARRLAALEAIRGSHGEAECGFASGRHFGFLVSDGLLREERTACAVGGREGGSENGFGGKGGGNGHRDGTQREADESEEGDGTRMEESGVGAVERKRERRGDKGLLGDSTDGTLFSFFSRALEEQCGCCAVSQVSVESKGVHREGGGEGQCGLHFEETEKKKRKKEKEKKKVSSSPPSSTFFLVCFHCPFLSQVSACAASFGDTVSSVDVQQDRGGAELKKRRKAEEQEETEGEIRRPLKSCLPSLRRKLSAKGVIFLTLPHSKEHTERERKKVRTDGEEAQEEKDRDSNKIKRISDKERKMQGMQNTYLGAGAREGASLPGSLNFLPSQAIAAFQQLQYHRILQLVLRSILSLHHSERR</sequence>
<dbReference type="Gene3D" id="1.10.720.80">
    <property type="match status" value="1"/>
</dbReference>
<feature type="region of interest" description="Disordered" evidence="1">
    <location>
        <begin position="783"/>
        <end position="841"/>
    </location>
</feature>
<feature type="compositionally biased region" description="Basic and acidic residues" evidence="1">
    <location>
        <begin position="699"/>
        <end position="712"/>
    </location>
</feature>
<feature type="compositionally biased region" description="Basic and acidic residues" evidence="1">
    <location>
        <begin position="326"/>
        <end position="347"/>
    </location>
</feature>
<feature type="compositionally biased region" description="Basic and acidic residues" evidence="1">
    <location>
        <begin position="801"/>
        <end position="810"/>
    </location>
</feature>
<dbReference type="AlphaFoldDB" id="A0A0G4FGG9"/>
<feature type="region of interest" description="Disordered" evidence="1">
    <location>
        <begin position="598"/>
        <end position="618"/>
    </location>
</feature>